<keyword evidence="1" id="KW-0472">Membrane</keyword>
<dbReference type="EMBL" id="JANAWD010000073">
    <property type="protein sequence ID" value="KAJ3488158.1"/>
    <property type="molecule type" value="Genomic_DNA"/>
</dbReference>
<accession>A0AAD5V7K0</accession>
<evidence type="ECO:0000256" key="1">
    <source>
        <dbReference type="SAM" id="Phobius"/>
    </source>
</evidence>
<comment type="caution">
    <text evidence="2">The sequence shown here is derived from an EMBL/GenBank/DDBJ whole genome shotgun (WGS) entry which is preliminary data.</text>
</comment>
<organism evidence="2 3">
    <name type="scientific">Meripilus lineatus</name>
    <dbReference type="NCBI Taxonomy" id="2056292"/>
    <lineage>
        <taxon>Eukaryota</taxon>
        <taxon>Fungi</taxon>
        <taxon>Dikarya</taxon>
        <taxon>Basidiomycota</taxon>
        <taxon>Agaricomycotina</taxon>
        <taxon>Agaricomycetes</taxon>
        <taxon>Polyporales</taxon>
        <taxon>Meripilaceae</taxon>
        <taxon>Meripilus</taxon>
    </lineage>
</organism>
<dbReference type="AlphaFoldDB" id="A0AAD5V7K0"/>
<feature type="transmembrane region" description="Helical" evidence="1">
    <location>
        <begin position="35"/>
        <end position="60"/>
    </location>
</feature>
<sequence>MEIASLHLRDAGTVSRYCLVELLRELDLTIHLSSLFALLCLILYVAIPNSFIFWAVYATLPKVYLNLLLLGISPSKSPDDTEETLPSLAFPSVPNEPIDITNHPSVQRNTTSMSETSLHKDRRTFYTQGGFMETMQAPSDVLDFGPGSTFDVKYESFLQKKGAFSSISAGF</sequence>
<keyword evidence="3" id="KW-1185">Reference proteome</keyword>
<evidence type="ECO:0000313" key="3">
    <source>
        <dbReference type="Proteomes" id="UP001212997"/>
    </source>
</evidence>
<keyword evidence="1" id="KW-0812">Transmembrane</keyword>
<name>A0AAD5V7K0_9APHY</name>
<reference evidence="2" key="1">
    <citation type="submission" date="2022-07" db="EMBL/GenBank/DDBJ databases">
        <title>Genome Sequence of Physisporinus lineatus.</title>
        <authorList>
            <person name="Buettner E."/>
        </authorList>
    </citation>
    <scope>NUCLEOTIDE SEQUENCE</scope>
    <source>
        <strain evidence="2">VT162</strain>
    </source>
</reference>
<evidence type="ECO:0000313" key="2">
    <source>
        <dbReference type="EMBL" id="KAJ3488158.1"/>
    </source>
</evidence>
<dbReference type="Proteomes" id="UP001212997">
    <property type="component" value="Unassembled WGS sequence"/>
</dbReference>
<proteinExistence type="predicted"/>
<gene>
    <name evidence="2" type="ORF">NLI96_g3046</name>
</gene>
<keyword evidence="1" id="KW-1133">Transmembrane helix</keyword>
<protein>
    <submittedName>
        <fullName evidence="2">Uncharacterized protein</fullName>
    </submittedName>
</protein>